<dbReference type="EMBL" id="CAEZXR010000354">
    <property type="protein sequence ID" value="CAB4728104.1"/>
    <property type="molecule type" value="Genomic_DNA"/>
</dbReference>
<protein>
    <submittedName>
        <fullName evidence="3">Unannotated protein</fullName>
    </submittedName>
</protein>
<name>A0A6J6RZM4_9ZZZZ</name>
<dbReference type="SUPFAM" id="SSF56524">
    <property type="entry name" value="Oxidoreductase molybdopterin-binding domain"/>
    <property type="match status" value="1"/>
</dbReference>
<feature type="transmembrane region" description="Helical" evidence="1">
    <location>
        <begin position="108"/>
        <end position="126"/>
    </location>
</feature>
<feature type="domain" description="Oxidoreductase molybdopterin-binding" evidence="2">
    <location>
        <begin position="255"/>
        <end position="386"/>
    </location>
</feature>
<dbReference type="PANTHER" id="PTHR43032:SF2">
    <property type="entry name" value="BLL0505 PROTEIN"/>
    <property type="match status" value="1"/>
</dbReference>
<keyword evidence="1" id="KW-0812">Transmembrane</keyword>
<dbReference type="InterPro" id="IPR036374">
    <property type="entry name" value="OxRdtase_Mopterin-bd_sf"/>
</dbReference>
<dbReference type="Gene3D" id="3.90.420.10">
    <property type="entry name" value="Oxidoreductase, molybdopterin-binding domain"/>
    <property type="match status" value="1"/>
</dbReference>
<evidence type="ECO:0000259" key="2">
    <source>
        <dbReference type="Pfam" id="PF00174"/>
    </source>
</evidence>
<gene>
    <name evidence="3" type="ORF">UFOPK2579_02412</name>
</gene>
<reference evidence="3" key="1">
    <citation type="submission" date="2020-05" db="EMBL/GenBank/DDBJ databases">
        <authorList>
            <person name="Chiriac C."/>
            <person name="Salcher M."/>
            <person name="Ghai R."/>
            <person name="Kavagutti S V."/>
        </authorList>
    </citation>
    <scope>NUCLEOTIDE SEQUENCE</scope>
</reference>
<feature type="transmembrane region" description="Helical" evidence="1">
    <location>
        <begin position="26"/>
        <end position="48"/>
    </location>
</feature>
<dbReference type="SUPFAM" id="SSF81342">
    <property type="entry name" value="Transmembrane di-heme cytochromes"/>
    <property type="match status" value="1"/>
</dbReference>
<accession>A0A6J6RZM4</accession>
<evidence type="ECO:0000256" key="1">
    <source>
        <dbReference type="SAM" id="Phobius"/>
    </source>
</evidence>
<feature type="transmembrane region" description="Helical" evidence="1">
    <location>
        <begin position="202"/>
        <end position="220"/>
    </location>
</feature>
<dbReference type="GO" id="GO:0022904">
    <property type="term" value="P:respiratory electron transport chain"/>
    <property type="evidence" value="ECO:0007669"/>
    <property type="project" value="InterPro"/>
</dbReference>
<dbReference type="CDD" id="cd00321">
    <property type="entry name" value="SO_family_Moco"/>
    <property type="match status" value="1"/>
</dbReference>
<dbReference type="AlphaFoldDB" id="A0A6J6RZM4"/>
<feature type="transmembrane region" description="Helical" evidence="1">
    <location>
        <begin position="146"/>
        <end position="163"/>
    </location>
</feature>
<evidence type="ECO:0000313" key="3">
    <source>
        <dbReference type="EMBL" id="CAB4728104.1"/>
    </source>
</evidence>
<organism evidence="3">
    <name type="scientific">freshwater metagenome</name>
    <dbReference type="NCBI Taxonomy" id="449393"/>
    <lineage>
        <taxon>unclassified sequences</taxon>
        <taxon>metagenomes</taxon>
        <taxon>ecological metagenomes</taxon>
    </lineage>
</organism>
<proteinExistence type="predicted"/>
<keyword evidence="1" id="KW-1133">Transmembrane helix</keyword>
<feature type="transmembrane region" description="Helical" evidence="1">
    <location>
        <begin position="68"/>
        <end position="87"/>
    </location>
</feature>
<dbReference type="GO" id="GO:0016020">
    <property type="term" value="C:membrane"/>
    <property type="evidence" value="ECO:0007669"/>
    <property type="project" value="InterPro"/>
</dbReference>
<dbReference type="InterPro" id="IPR016174">
    <property type="entry name" value="Di-haem_cyt_TM"/>
</dbReference>
<keyword evidence="1" id="KW-0472">Membrane</keyword>
<sequence>MITRPSPPQESDFTSRLRSPAVAARVGTWLGVCFGIAFVTGLISHYAQNHSQPIPFPTSPSWGYRLTQGLHIVTGTASIPLLLVKLWTVFPKLFARPPRGMRKLAIEGLERASIGVLVAAAIFQLASGLLNTAQWYPWSYSFRTTHYAMGWIAIGALVVHIAVKLPIIRGVWTNDVDDTTYDRPEATAPGAVSRRGLLRTTWVATGVAVIATAGSTVPWLRSISFFSVRDGEGPQGVPINKTAAAARITEDMVGADYRLTMVNGETQSSLTLDDLRAMTQRTESLPIACVEGWSAGATWSGVRLRDLLDLVGAPPDSEVVVTSLQPSGPYRATLLQGNFSDDDRTLIATRLNGEVLVPDHGYPCRLIAPNRPGVLQTKWVTRIEVST</sequence>
<dbReference type="InterPro" id="IPR000572">
    <property type="entry name" value="OxRdtase_Mopterin-bd_dom"/>
</dbReference>
<dbReference type="Pfam" id="PF00174">
    <property type="entry name" value="Oxidored_molyb"/>
    <property type="match status" value="1"/>
</dbReference>
<dbReference type="PANTHER" id="PTHR43032">
    <property type="entry name" value="PROTEIN-METHIONINE-SULFOXIDE REDUCTASE"/>
    <property type="match status" value="1"/>
</dbReference>